<feature type="compositionally biased region" description="Basic and acidic residues" evidence="1">
    <location>
        <begin position="16"/>
        <end position="28"/>
    </location>
</feature>
<organism evidence="3 4">
    <name type="scientific">Chlamydomonas incerta</name>
    <dbReference type="NCBI Taxonomy" id="51695"/>
    <lineage>
        <taxon>Eukaryota</taxon>
        <taxon>Viridiplantae</taxon>
        <taxon>Chlorophyta</taxon>
        <taxon>core chlorophytes</taxon>
        <taxon>Chlorophyceae</taxon>
        <taxon>CS clade</taxon>
        <taxon>Chlamydomonadales</taxon>
        <taxon>Chlamydomonadaceae</taxon>
        <taxon>Chlamydomonas</taxon>
    </lineage>
</organism>
<dbReference type="GO" id="GO:0003723">
    <property type="term" value="F:RNA binding"/>
    <property type="evidence" value="ECO:0007669"/>
    <property type="project" value="TreeGrafter"/>
</dbReference>
<evidence type="ECO:0000313" key="3">
    <source>
        <dbReference type="EMBL" id="KAG2433827.1"/>
    </source>
</evidence>
<feature type="region of interest" description="Disordered" evidence="1">
    <location>
        <begin position="1"/>
        <end position="40"/>
    </location>
</feature>
<dbReference type="SMART" id="SM00213">
    <property type="entry name" value="UBQ"/>
    <property type="match status" value="1"/>
</dbReference>
<evidence type="ECO:0000313" key="4">
    <source>
        <dbReference type="Proteomes" id="UP000650467"/>
    </source>
</evidence>
<feature type="compositionally biased region" description="Low complexity" evidence="1">
    <location>
        <begin position="1"/>
        <end position="15"/>
    </location>
</feature>
<feature type="compositionally biased region" description="Low complexity" evidence="1">
    <location>
        <begin position="29"/>
        <end position="40"/>
    </location>
</feature>
<dbReference type="AlphaFoldDB" id="A0A835VYC5"/>
<evidence type="ECO:0000259" key="2">
    <source>
        <dbReference type="PROSITE" id="PS50053"/>
    </source>
</evidence>
<dbReference type="InterPro" id="IPR039120">
    <property type="entry name" value="UBFD1"/>
</dbReference>
<dbReference type="PROSITE" id="PS50053">
    <property type="entry name" value="UBIQUITIN_2"/>
    <property type="match status" value="1"/>
</dbReference>
<gene>
    <name evidence="3" type="ORF">HXX76_008184</name>
</gene>
<dbReference type="GO" id="GO:0045296">
    <property type="term" value="F:cadherin binding"/>
    <property type="evidence" value="ECO:0007669"/>
    <property type="project" value="TreeGrafter"/>
</dbReference>
<name>A0A835VYC5_CHLIN</name>
<accession>A0A835VYC5</accession>
<dbReference type="SUPFAM" id="SSF54236">
    <property type="entry name" value="Ubiquitin-like"/>
    <property type="match status" value="1"/>
</dbReference>
<dbReference type="Pfam" id="PF00240">
    <property type="entry name" value="ubiquitin"/>
    <property type="match status" value="1"/>
</dbReference>
<feature type="domain" description="Ubiquitin-like" evidence="2">
    <location>
        <begin position="71"/>
        <end position="125"/>
    </location>
</feature>
<dbReference type="Proteomes" id="UP000650467">
    <property type="component" value="Unassembled WGS sequence"/>
</dbReference>
<dbReference type="Pfam" id="PF25343">
    <property type="entry name" value="PH_UBFD1_C"/>
    <property type="match status" value="1"/>
</dbReference>
<comment type="caution">
    <text evidence="3">The sequence shown here is derived from an EMBL/GenBank/DDBJ whole genome shotgun (WGS) entry which is preliminary data.</text>
</comment>
<dbReference type="Gene3D" id="3.10.20.90">
    <property type="entry name" value="Phosphatidylinositol 3-kinase Catalytic Subunit, Chain A, domain 1"/>
    <property type="match status" value="1"/>
</dbReference>
<dbReference type="PANTHER" id="PTHR16470">
    <property type="entry name" value="UBIQUITIN DOMAIN-CONTAINING PROTEIN UBFD1"/>
    <property type="match status" value="1"/>
</dbReference>
<reference evidence="3" key="1">
    <citation type="journal article" date="2020" name="bioRxiv">
        <title>Comparative genomics of Chlamydomonas.</title>
        <authorList>
            <person name="Craig R.J."/>
            <person name="Hasan A.R."/>
            <person name="Ness R.W."/>
            <person name="Keightley P.D."/>
        </authorList>
    </citation>
    <scope>NUCLEOTIDE SEQUENCE</scope>
    <source>
        <strain evidence="3">SAG 7.73</strain>
    </source>
</reference>
<protein>
    <recommendedName>
        <fullName evidence="2">Ubiquitin-like domain-containing protein</fullName>
    </recommendedName>
</protein>
<dbReference type="InterPro" id="IPR029071">
    <property type="entry name" value="Ubiquitin-like_domsf"/>
</dbReference>
<keyword evidence="4" id="KW-1185">Reference proteome</keyword>
<dbReference type="PANTHER" id="PTHR16470:SF0">
    <property type="entry name" value="UBIQUITIN DOMAIN-CONTAINING PROTEIN UBFD1"/>
    <property type="match status" value="1"/>
</dbReference>
<proteinExistence type="predicted"/>
<dbReference type="OrthoDB" id="267397at2759"/>
<dbReference type="EMBL" id="JAEHOC010000018">
    <property type="protein sequence ID" value="KAG2433827.1"/>
    <property type="molecule type" value="Genomic_DNA"/>
</dbReference>
<dbReference type="InterPro" id="IPR000626">
    <property type="entry name" value="Ubiquitin-like_dom"/>
</dbReference>
<sequence length="279" mass="28833">MAPEDAPAAAPAVEAKLADAVEEPKSDAPSEAAAAPAEASTSAAASGEQVAFKVAYGKAVQDCKRPFDSLVGELKTEIEKTTGIPCKLQKLMCRGAALKDDEATLRAAGIKDGVKLLLIGSAPAAVDAAKAAAAAGGGGGGDWDAPKTEEPICKQTAHAKVLAKGVPDGALPGIAGRQVTMGEQLTSIPGLLNSQGSKVRLTFKEELQQIWIGSDTSTQKVPYSSISKIESWPVEGNEAYSVLALHLGVGGTSRYWLYFYPSQYVAGLKIKILGVQSLI</sequence>
<dbReference type="InterPro" id="IPR057455">
    <property type="entry name" value="UBFD1_C"/>
</dbReference>
<evidence type="ECO:0000256" key="1">
    <source>
        <dbReference type="SAM" id="MobiDB-lite"/>
    </source>
</evidence>